<gene>
    <name evidence="2" type="ORF">HYPSUDRAFT_44395</name>
</gene>
<dbReference type="EMBL" id="KN817579">
    <property type="protein sequence ID" value="KJA19343.1"/>
    <property type="molecule type" value="Genomic_DNA"/>
</dbReference>
<organism evidence="2 3">
    <name type="scientific">Hypholoma sublateritium (strain FD-334 SS-4)</name>
    <dbReference type="NCBI Taxonomy" id="945553"/>
    <lineage>
        <taxon>Eukaryota</taxon>
        <taxon>Fungi</taxon>
        <taxon>Dikarya</taxon>
        <taxon>Basidiomycota</taxon>
        <taxon>Agaricomycotina</taxon>
        <taxon>Agaricomycetes</taxon>
        <taxon>Agaricomycetidae</taxon>
        <taxon>Agaricales</taxon>
        <taxon>Agaricineae</taxon>
        <taxon>Strophariaceae</taxon>
        <taxon>Hypholoma</taxon>
    </lineage>
</organism>
<proteinExistence type="predicted"/>
<protein>
    <submittedName>
        <fullName evidence="2">Uncharacterized protein</fullName>
    </submittedName>
</protein>
<accession>A0A0D2M7W0</accession>
<dbReference type="Proteomes" id="UP000054270">
    <property type="component" value="Unassembled WGS sequence"/>
</dbReference>
<name>A0A0D2M7W0_HYPSF</name>
<reference evidence="3" key="1">
    <citation type="submission" date="2014-04" db="EMBL/GenBank/DDBJ databases">
        <title>Evolutionary Origins and Diversification of the Mycorrhizal Mutualists.</title>
        <authorList>
            <consortium name="DOE Joint Genome Institute"/>
            <consortium name="Mycorrhizal Genomics Consortium"/>
            <person name="Kohler A."/>
            <person name="Kuo A."/>
            <person name="Nagy L.G."/>
            <person name="Floudas D."/>
            <person name="Copeland A."/>
            <person name="Barry K.W."/>
            <person name="Cichocki N."/>
            <person name="Veneault-Fourrey C."/>
            <person name="LaButti K."/>
            <person name="Lindquist E.A."/>
            <person name="Lipzen A."/>
            <person name="Lundell T."/>
            <person name="Morin E."/>
            <person name="Murat C."/>
            <person name="Riley R."/>
            <person name="Ohm R."/>
            <person name="Sun H."/>
            <person name="Tunlid A."/>
            <person name="Henrissat B."/>
            <person name="Grigoriev I.V."/>
            <person name="Hibbett D.S."/>
            <person name="Martin F."/>
        </authorList>
    </citation>
    <scope>NUCLEOTIDE SEQUENCE [LARGE SCALE GENOMIC DNA]</scope>
    <source>
        <strain evidence="3">FD-334 SS-4</strain>
    </source>
</reference>
<dbReference type="AlphaFoldDB" id="A0A0D2M7W0"/>
<sequence>MPIFHTAHPRAQCHGDVSPGTLGCSRGALTAHLASLTRIAHAHPAHPRTSSGKSQIEIFAS</sequence>
<evidence type="ECO:0000256" key="1">
    <source>
        <dbReference type="SAM" id="MobiDB-lite"/>
    </source>
</evidence>
<evidence type="ECO:0000313" key="3">
    <source>
        <dbReference type="Proteomes" id="UP000054270"/>
    </source>
</evidence>
<evidence type="ECO:0000313" key="2">
    <source>
        <dbReference type="EMBL" id="KJA19343.1"/>
    </source>
</evidence>
<keyword evidence="3" id="KW-1185">Reference proteome</keyword>
<feature type="region of interest" description="Disordered" evidence="1">
    <location>
        <begin position="42"/>
        <end position="61"/>
    </location>
</feature>